<dbReference type="InterPro" id="IPR001129">
    <property type="entry name" value="Membr-assoc_MAPEG"/>
</dbReference>
<reference evidence="14 15" key="1">
    <citation type="submission" date="2021-11" db="EMBL/GenBank/DDBJ databases">
        <authorList>
            <person name="Liang Q."/>
            <person name="Mou H."/>
            <person name="Liu Z."/>
        </authorList>
    </citation>
    <scope>NUCLEOTIDE SEQUENCE [LARGE SCALE GENOMIC DNA]</scope>
    <source>
        <strain evidence="14 15">CHU3</strain>
    </source>
</reference>
<dbReference type="SUPFAM" id="SSF161084">
    <property type="entry name" value="MAPEG domain-like"/>
    <property type="match status" value="1"/>
</dbReference>
<name>A0ABT2YGQ2_9BURK</name>
<organism evidence="14 15">
    <name type="scientific">Roseateles oligotrophus</name>
    <dbReference type="NCBI Taxonomy" id="1769250"/>
    <lineage>
        <taxon>Bacteria</taxon>
        <taxon>Pseudomonadati</taxon>
        <taxon>Pseudomonadota</taxon>
        <taxon>Betaproteobacteria</taxon>
        <taxon>Burkholderiales</taxon>
        <taxon>Sphaerotilaceae</taxon>
        <taxon>Roseateles</taxon>
    </lineage>
</organism>
<feature type="transmembrane region" description="Helical" evidence="13">
    <location>
        <begin position="77"/>
        <end position="94"/>
    </location>
</feature>
<keyword evidence="4" id="KW-0808">Transferase</keyword>
<keyword evidence="15" id="KW-1185">Reference proteome</keyword>
<dbReference type="PANTHER" id="PTHR10689">
    <property type="entry name" value="MICROSOMAL GLUTATHIONE S-TRANSFERASE 1"/>
    <property type="match status" value="1"/>
</dbReference>
<dbReference type="InterPro" id="IPR023352">
    <property type="entry name" value="MAPEG-like_dom_sf"/>
</dbReference>
<comment type="function">
    <text evidence="1">Conjugation of reduced glutathione to a wide number of exogenous and endogenous hydrophobic electrophiles.</text>
</comment>
<evidence type="ECO:0000256" key="6">
    <source>
        <dbReference type="ARBA" id="ARBA00022824"/>
    </source>
</evidence>
<keyword evidence="7 13" id="KW-1133">Transmembrane helix</keyword>
<feature type="transmembrane region" description="Helical" evidence="13">
    <location>
        <begin position="101"/>
        <end position="119"/>
    </location>
</feature>
<keyword evidence="6" id="KW-0256">Endoplasmic reticulum</keyword>
<evidence type="ECO:0000313" key="14">
    <source>
        <dbReference type="EMBL" id="MCV2369166.1"/>
    </source>
</evidence>
<evidence type="ECO:0000256" key="9">
    <source>
        <dbReference type="ARBA" id="ARBA00023136"/>
    </source>
</evidence>
<gene>
    <name evidence="14" type="ORF">LNV07_13860</name>
</gene>
<evidence type="ECO:0000256" key="2">
    <source>
        <dbReference type="ARBA" id="ARBA00004477"/>
    </source>
</evidence>
<comment type="subunit">
    <text evidence="10">Homotrimer; The trimer binds only one molecule of glutathione.</text>
</comment>
<comment type="catalytic activity">
    <reaction evidence="12">
        <text>RX + glutathione = an S-substituted glutathione + a halide anion + H(+)</text>
        <dbReference type="Rhea" id="RHEA:16437"/>
        <dbReference type="ChEBI" id="CHEBI:15378"/>
        <dbReference type="ChEBI" id="CHEBI:16042"/>
        <dbReference type="ChEBI" id="CHEBI:17792"/>
        <dbReference type="ChEBI" id="CHEBI:57925"/>
        <dbReference type="ChEBI" id="CHEBI:90779"/>
        <dbReference type="EC" id="2.5.1.18"/>
    </reaction>
    <physiologicalReaction direction="left-to-right" evidence="12">
        <dbReference type="Rhea" id="RHEA:16438"/>
    </physiologicalReaction>
</comment>
<dbReference type="InterPro" id="IPR040162">
    <property type="entry name" value="MGST1-like"/>
</dbReference>
<dbReference type="Gene3D" id="1.20.120.550">
    <property type="entry name" value="Membrane associated eicosanoid/glutathione metabolism-like domain"/>
    <property type="match status" value="1"/>
</dbReference>
<evidence type="ECO:0000256" key="11">
    <source>
        <dbReference type="ARBA" id="ARBA00039397"/>
    </source>
</evidence>
<dbReference type="PANTHER" id="PTHR10689:SF6">
    <property type="entry name" value="MICROSOMAL GLUTATHIONE S-TRANSFERASE 1"/>
    <property type="match status" value="1"/>
</dbReference>
<protein>
    <recommendedName>
        <fullName evidence="11">Microsomal glutathione S-transferase 1</fullName>
        <ecNumber evidence="3">2.5.1.18</ecNumber>
    </recommendedName>
</protein>
<proteinExistence type="predicted"/>
<keyword evidence="5 13" id="KW-0812">Transmembrane</keyword>
<feature type="transmembrane region" description="Helical" evidence="13">
    <location>
        <begin position="125"/>
        <end position="148"/>
    </location>
</feature>
<accession>A0ABT2YGQ2</accession>
<evidence type="ECO:0000313" key="15">
    <source>
        <dbReference type="Proteomes" id="UP001209701"/>
    </source>
</evidence>
<evidence type="ECO:0000256" key="7">
    <source>
        <dbReference type="ARBA" id="ARBA00022989"/>
    </source>
</evidence>
<comment type="caution">
    <text evidence="14">The sequence shown here is derived from an EMBL/GenBank/DDBJ whole genome shotgun (WGS) entry which is preliminary data.</text>
</comment>
<sequence length="149" mass="16433">MSSSVLAYTALPAFTLALVALFTKTTLISVLQVVSRVRAGIYPIPEDARLMRRRTADAEADFVRRCANVWRNDTENLPLFFALAFAYTLLGAPAESAAQLFGAYVLLRYAHTVVFLLGLQPWRTVLYLPGLAVCWVIAWKSLLLAGLLG</sequence>
<keyword evidence="8" id="KW-0007">Acetylation</keyword>
<dbReference type="Proteomes" id="UP001209701">
    <property type="component" value="Unassembled WGS sequence"/>
</dbReference>
<evidence type="ECO:0000256" key="12">
    <source>
        <dbReference type="ARBA" id="ARBA00049385"/>
    </source>
</evidence>
<evidence type="ECO:0000256" key="13">
    <source>
        <dbReference type="SAM" id="Phobius"/>
    </source>
</evidence>
<evidence type="ECO:0000256" key="8">
    <source>
        <dbReference type="ARBA" id="ARBA00022990"/>
    </source>
</evidence>
<evidence type="ECO:0000256" key="5">
    <source>
        <dbReference type="ARBA" id="ARBA00022692"/>
    </source>
</evidence>
<dbReference type="EC" id="2.5.1.18" evidence="3"/>
<evidence type="ECO:0000256" key="1">
    <source>
        <dbReference type="ARBA" id="ARBA00003701"/>
    </source>
</evidence>
<evidence type="ECO:0000256" key="3">
    <source>
        <dbReference type="ARBA" id="ARBA00012452"/>
    </source>
</evidence>
<dbReference type="Pfam" id="PF01124">
    <property type="entry name" value="MAPEG"/>
    <property type="match status" value="1"/>
</dbReference>
<dbReference type="EMBL" id="JAJIRN010000006">
    <property type="protein sequence ID" value="MCV2369166.1"/>
    <property type="molecule type" value="Genomic_DNA"/>
</dbReference>
<evidence type="ECO:0000256" key="4">
    <source>
        <dbReference type="ARBA" id="ARBA00022679"/>
    </source>
</evidence>
<comment type="subcellular location">
    <subcellularLocation>
        <location evidence="2">Endoplasmic reticulum membrane</location>
        <topology evidence="2">Multi-pass membrane protein</topology>
    </subcellularLocation>
</comment>
<evidence type="ECO:0000256" key="10">
    <source>
        <dbReference type="ARBA" id="ARBA00038540"/>
    </source>
</evidence>
<dbReference type="RefSeq" id="WP_263571763.1">
    <property type="nucleotide sequence ID" value="NZ_JAJIRN010000006.1"/>
</dbReference>
<keyword evidence="9 13" id="KW-0472">Membrane</keyword>